<name>A0AAD5GG39_AMBAR</name>
<dbReference type="InterPro" id="IPR006566">
    <property type="entry name" value="FBD"/>
</dbReference>
<dbReference type="Pfam" id="PF00646">
    <property type="entry name" value="F-box"/>
    <property type="match status" value="1"/>
</dbReference>
<accession>A0AAD5GG39</accession>
<feature type="domain" description="F-box" evidence="1">
    <location>
        <begin position="44"/>
        <end position="78"/>
    </location>
</feature>
<evidence type="ECO:0000313" key="3">
    <source>
        <dbReference type="Proteomes" id="UP001206925"/>
    </source>
</evidence>
<dbReference type="SUPFAM" id="SSF52047">
    <property type="entry name" value="RNI-like"/>
    <property type="match status" value="1"/>
</dbReference>
<dbReference type="AlphaFoldDB" id="A0AAD5GG39"/>
<dbReference type="Pfam" id="PF24758">
    <property type="entry name" value="LRR_At5g56370"/>
    <property type="match status" value="1"/>
</dbReference>
<reference evidence="2" key="1">
    <citation type="submission" date="2022-06" db="EMBL/GenBank/DDBJ databases">
        <title>Uncovering the hologenomic basis of an extraordinary plant invasion.</title>
        <authorList>
            <person name="Bieker V.C."/>
            <person name="Martin M.D."/>
            <person name="Gilbert T."/>
            <person name="Hodgins K."/>
            <person name="Battlay P."/>
            <person name="Petersen B."/>
            <person name="Wilson J."/>
        </authorList>
    </citation>
    <scope>NUCLEOTIDE SEQUENCE</scope>
    <source>
        <strain evidence="2">AA19_3_7</strain>
        <tissue evidence="2">Leaf</tissue>
    </source>
</reference>
<dbReference type="Pfam" id="PF08387">
    <property type="entry name" value="FBD"/>
    <property type="match status" value="1"/>
</dbReference>
<dbReference type="InterPro" id="IPR053781">
    <property type="entry name" value="F-box_AtFBL13-like"/>
</dbReference>
<dbReference type="PANTHER" id="PTHR31639">
    <property type="entry name" value="F-BOX PROTEIN-LIKE"/>
    <property type="match status" value="1"/>
</dbReference>
<dbReference type="CDD" id="cd22160">
    <property type="entry name" value="F-box_AtFBL13-like"/>
    <property type="match status" value="1"/>
</dbReference>
<dbReference type="InterPro" id="IPR001810">
    <property type="entry name" value="F-box_dom"/>
</dbReference>
<evidence type="ECO:0000259" key="1">
    <source>
        <dbReference type="PROSITE" id="PS50181"/>
    </source>
</evidence>
<comment type="caution">
    <text evidence="2">The sequence shown here is derived from an EMBL/GenBank/DDBJ whole genome shotgun (WGS) entry which is preliminary data.</text>
</comment>
<dbReference type="EMBL" id="JAMZMK010008525">
    <property type="protein sequence ID" value="KAI7740079.1"/>
    <property type="molecule type" value="Genomic_DNA"/>
</dbReference>
<dbReference type="PROSITE" id="PS50181">
    <property type="entry name" value="FBOX"/>
    <property type="match status" value="1"/>
</dbReference>
<dbReference type="Proteomes" id="UP001206925">
    <property type="component" value="Unassembled WGS sequence"/>
</dbReference>
<dbReference type="InterPro" id="IPR055411">
    <property type="entry name" value="LRR_FXL15/At3g58940/PEG3-like"/>
</dbReference>
<keyword evidence="3" id="KW-1185">Reference proteome</keyword>
<gene>
    <name evidence="2" type="ORF">M8C21_011417</name>
</gene>
<sequence length="414" mass="47474">MRISISHHRLLLIVVLNPQYFKVANYFTGLNYSGSRMKAQCLPLDIISNLPSSIIQTILTFLPIRDAFRTSILSRKWRYHCANIPKLEFNEGLWRGPEFPNKHKLFLDIYTILLLHHCPVLEFSLCIPQLKSCCEIDQIIHYLSRNTALEKFTLCIGLGIRHKLPTSFFSLQNLTHLKLRYCAIPPLATFPRFGRLTSLCFYGVVITDATLLQFLSCCPMIKNFTLIEYVFRFTSSGCSSDFVDLFCFSPYIERLEMNRYPVKFFSLGVKAPKSTKAIVHLKYLGLSELSFANEDELSSVYLLVSNSPNIKKIKLEMCRYNPNEVVSQTAKDFFDVLDYSDISLEHLHELEITNFGGIKPEMDFLKLILANSPMLDRVQLVFCDLILLPARYGTLEALLGLPRASSRAKIILKP</sequence>
<protein>
    <recommendedName>
        <fullName evidence="1">F-box domain-containing protein</fullName>
    </recommendedName>
</protein>
<dbReference type="Gene3D" id="3.80.10.10">
    <property type="entry name" value="Ribonuclease Inhibitor"/>
    <property type="match status" value="1"/>
</dbReference>
<dbReference type="PANTHER" id="PTHR31639:SF326">
    <property type="entry name" value="F-BOX DOMAIN, FBD DOMAIN, F-BOX-LIKE DOMAIN SUPERFAMILY PROTEIN"/>
    <property type="match status" value="1"/>
</dbReference>
<proteinExistence type="predicted"/>
<evidence type="ECO:0000313" key="2">
    <source>
        <dbReference type="EMBL" id="KAI7740079.1"/>
    </source>
</evidence>
<dbReference type="SMART" id="SM00579">
    <property type="entry name" value="FBD"/>
    <property type="match status" value="1"/>
</dbReference>
<dbReference type="InterPro" id="IPR036047">
    <property type="entry name" value="F-box-like_dom_sf"/>
</dbReference>
<dbReference type="Gene3D" id="1.20.1280.50">
    <property type="match status" value="1"/>
</dbReference>
<dbReference type="InterPro" id="IPR032675">
    <property type="entry name" value="LRR_dom_sf"/>
</dbReference>
<organism evidence="2 3">
    <name type="scientific">Ambrosia artemisiifolia</name>
    <name type="common">Common ragweed</name>
    <dbReference type="NCBI Taxonomy" id="4212"/>
    <lineage>
        <taxon>Eukaryota</taxon>
        <taxon>Viridiplantae</taxon>
        <taxon>Streptophyta</taxon>
        <taxon>Embryophyta</taxon>
        <taxon>Tracheophyta</taxon>
        <taxon>Spermatophyta</taxon>
        <taxon>Magnoliopsida</taxon>
        <taxon>eudicotyledons</taxon>
        <taxon>Gunneridae</taxon>
        <taxon>Pentapetalae</taxon>
        <taxon>asterids</taxon>
        <taxon>campanulids</taxon>
        <taxon>Asterales</taxon>
        <taxon>Asteraceae</taxon>
        <taxon>Asteroideae</taxon>
        <taxon>Heliantheae alliance</taxon>
        <taxon>Heliantheae</taxon>
        <taxon>Ambrosia</taxon>
    </lineage>
</organism>
<dbReference type="SUPFAM" id="SSF81383">
    <property type="entry name" value="F-box domain"/>
    <property type="match status" value="1"/>
</dbReference>